<evidence type="ECO:0000313" key="2">
    <source>
        <dbReference type="Proteomes" id="UP000005496"/>
    </source>
</evidence>
<proteinExistence type="predicted"/>
<keyword evidence="2" id="KW-1185">Reference proteome</keyword>
<organism evidence="1 2">
    <name type="scientific">Desulfonatronospira thiodismutans ASO3-1</name>
    <dbReference type="NCBI Taxonomy" id="555779"/>
    <lineage>
        <taxon>Bacteria</taxon>
        <taxon>Pseudomonadati</taxon>
        <taxon>Thermodesulfobacteriota</taxon>
        <taxon>Desulfovibrionia</taxon>
        <taxon>Desulfovibrionales</taxon>
        <taxon>Desulfonatronovibrionaceae</taxon>
        <taxon>Desulfonatronospira</taxon>
    </lineage>
</organism>
<sequence length="42" mass="4601">MKKPLIVRAEAEADLAEAFQWGKAAIEFTKLPGGLMGLELAW</sequence>
<comment type="caution">
    <text evidence="1">The sequence shown here is derived from an EMBL/GenBank/DDBJ whole genome shotgun (WGS) entry which is preliminary data.</text>
</comment>
<reference evidence="1" key="1">
    <citation type="submission" date="2010-05" db="EMBL/GenBank/DDBJ databases">
        <title>The draft genome of Desulfonatronospira thiodismutans ASO3-1.</title>
        <authorList>
            <consortium name="US DOE Joint Genome Institute (JGI-PGF)"/>
            <person name="Lucas S."/>
            <person name="Copeland A."/>
            <person name="Lapidus A."/>
            <person name="Cheng J.-F."/>
            <person name="Bruce D."/>
            <person name="Goodwin L."/>
            <person name="Pitluck S."/>
            <person name="Chertkov O."/>
            <person name="Brettin T."/>
            <person name="Detter J.C."/>
            <person name="Han C."/>
            <person name="Land M.L."/>
            <person name="Hauser L."/>
            <person name="Kyrpides N."/>
            <person name="Mikhailova N."/>
            <person name="Muyzer G."/>
            <person name="Woyke T."/>
        </authorList>
    </citation>
    <scope>NUCLEOTIDE SEQUENCE [LARGE SCALE GENOMIC DNA]</scope>
    <source>
        <strain evidence="1">ASO3-1</strain>
    </source>
</reference>
<gene>
    <name evidence="1" type="ORF">Dthio_PD0419</name>
</gene>
<dbReference type="Proteomes" id="UP000005496">
    <property type="component" value="Unassembled WGS sequence"/>
</dbReference>
<dbReference type="AlphaFoldDB" id="D6SU13"/>
<dbReference type="EMBL" id="ACJN02000004">
    <property type="protein sequence ID" value="EFI33104.1"/>
    <property type="molecule type" value="Genomic_DNA"/>
</dbReference>
<protein>
    <submittedName>
        <fullName evidence="1">Uncharacterized protein</fullName>
    </submittedName>
</protein>
<accession>D6SU13</accession>
<name>D6SU13_9BACT</name>
<evidence type="ECO:0000313" key="1">
    <source>
        <dbReference type="EMBL" id="EFI33104.1"/>
    </source>
</evidence>
<dbReference type="RefSeq" id="WP_008871796.1">
    <property type="nucleotide sequence ID" value="NZ_ACJN02000004.1"/>
</dbReference>